<accession>A0A8H4W652</accession>
<keyword evidence="2" id="KW-1185">Reference proteome</keyword>
<comment type="caution">
    <text evidence="1">The sequence shown here is derived from an EMBL/GenBank/DDBJ whole genome shotgun (WGS) entry which is preliminary data.</text>
</comment>
<evidence type="ECO:0000313" key="1">
    <source>
        <dbReference type="EMBL" id="KAF4633135.1"/>
    </source>
</evidence>
<evidence type="ECO:0000313" key="2">
    <source>
        <dbReference type="Proteomes" id="UP000566819"/>
    </source>
</evidence>
<sequence length="136" mass="15419">MAHIELHEILPYPIQRETVLRLVMRHLATFAIGSEASQRAAATDERIENSNSTLGIYVDVRRYFNLFFFLSFRQPPFRQISQPPNDLLPDLALLKESKSMNVTGSADIMEIAGAVAEPLFRTNVSQPKTKAEVVFR</sequence>
<organism evidence="1 2">
    <name type="scientific">Cudoniella acicularis</name>
    <dbReference type="NCBI Taxonomy" id="354080"/>
    <lineage>
        <taxon>Eukaryota</taxon>
        <taxon>Fungi</taxon>
        <taxon>Dikarya</taxon>
        <taxon>Ascomycota</taxon>
        <taxon>Pezizomycotina</taxon>
        <taxon>Leotiomycetes</taxon>
        <taxon>Helotiales</taxon>
        <taxon>Tricladiaceae</taxon>
        <taxon>Cudoniella</taxon>
    </lineage>
</organism>
<reference evidence="1 2" key="1">
    <citation type="submission" date="2020-03" db="EMBL/GenBank/DDBJ databases">
        <title>Draft Genome Sequence of Cudoniella acicularis.</title>
        <authorList>
            <person name="Buettner E."/>
            <person name="Kellner H."/>
        </authorList>
    </citation>
    <scope>NUCLEOTIDE SEQUENCE [LARGE SCALE GENOMIC DNA]</scope>
    <source>
        <strain evidence="1 2">DSM 108380</strain>
    </source>
</reference>
<gene>
    <name evidence="1" type="ORF">G7Y89_g4990</name>
</gene>
<proteinExistence type="predicted"/>
<dbReference type="AlphaFoldDB" id="A0A8H4W652"/>
<name>A0A8H4W652_9HELO</name>
<dbReference type="Proteomes" id="UP000566819">
    <property type="component" value="Unassembled WGS sequence"/>
</dbReference>
<protein>
    <submittedName>
        <fullName evidence="1">Uncharacterized protein</fullName>
    </submittedName>
</protein>
<dbReference type="EMBL" id="JAAMPI010000286">
    <property type="protein sequence ID" value="KAF4633135.1"/>
    <property type="molecule type" value="Genomic_DNA"/>
</dbReference>